<dbReference type="Proteomes" id="UP001159363">
    <property type="component" value="Chromosome 3"/>
</dbReference>
<evidence type="ECO:0000313" key="3">
    <source>
        <dbReference type="Proteomes" id="UP001159363"/>
    </source>
</evidence>
<feature type="region of interest" description="Disordered" evidence="1">
    <location>
        <begin position="1"/>
        <end position="47"/>
    </location>
</feature>
<evidence type="ECO:0000313" key="2">
    <source>
        <dbReference type="EMBL" id="KAJ8888056.1"/>
    </source>
</evidence>
<organism evidence="2 3">
    <name type="scientific">Dryococelus australis</name>
    <dbReference type="NCBI Taxonomy" id="614101"/>
    <lineage>
        <taxon>Eukaryota</taxon>
        <taxon>Metazoa</taxon>
        <taxon>Ecdysozoa</taxon>
        <taxon>Arthropoda</taxon>
        <taxon>Hexapoda</taxon>
        <taxon>Insecta</taxon>
        <taxon>Pterygota</taxon>
        <taxon>Neoptera</taxon>
        <taxon>Polyneoptera</taxon>
        <taxon>Phasmatodea</taxon>
        <taxon>Verophasmatodea</taxon>
        <taxon>Anareolatae</taxon>
        <taxon>Phasmatidae</taxon>
        <taxon>Eurycanthinae</taxon>
        <taxon>Dryococelus</taxon>
    </lineage>
</organism>
<feature type="compositionally biased region" description="Basic and acidic residues" evidence="1">
    <location>
        <begin position="20"/>
        <end position="31"/>
    </location>
</feature>
<feature type="compositionally biased region" description="Basic and acidic residues" evidence="1">
    <location>
        <begin position="377"/>
        <end position="386"/>
    </location>
</feature>
<name>A0ABQ9HUM5_9NEOP</name>
<keyword evidence="3" id="KW-1185">Reference proteome</keyword>
<feature type="compositionally biased region" description="Polar residues" evidence="1">
    <location>
        <begin position="32"/>
        <end position="42"/>
    </location>
</feature>
<gene>
    <name evidence="2" type="ORF">PR048_007542</name>
</gene>
<reference evidence="2 3" key="1">
    <citation type="submission" date="2023-02" db="EMBL/GenBank/DDBJ databases">
        <title>LHISI_Scaffold_Assembly.</title>
        <authorList>
            <person name="Stuart O.P."/>
            <person name="Cleave R."/>
            <person name="Magrath M.J.L."/>
            <person name="Mikheyev A.S."/>
        </authorList>
    </citation>
    <scope>NUCLEOTIDE SEQUENCE [LARGE SCALE GENOMIC DNA]</scope>
    <source>
        <strain evidence="2">Daus_M_001</strain>
        <tissue evidence="2">Leg muscle</tissue>
    </source>
</reference>
<feature type="region of interest" description="Disordered" evidence="1">
    <location>
        <begin position="377"/>
        <end position="401"/>
    </location>
</feature>
<comment type="caution">
    <text evidence="2">The sequence shown here is derived from an EMBL/GenBank/DDBJ whole genome shotgun (WGS) entry which is preliminary data.</text>
</comment>
<feature type="compositionally biased region" description="Polar residues" evidence="1">
    <location>
        <begin position="388"/>
        <end position="397"/>
    </location>
</feature>
<feature type="compositionally biased region" description="Basic and acidic residues" evidence="1">
    <location>
        <begin position="82"/>
        <end position="97"/>
    </location>
</feature>
<accession>A0ABQ9HUM5</accession>
<protein>
    <submittedName>
        <fullName evidence="2">Uncharacterized protein</fullName>
    </submittedName>
</protein>
<proteinExistence type="predicted"/>
<evidence type="ECO:0000256" key="1">
    <source>
        <dbReference type="SAM" id="MobiDB-lite"/>
    </source>
</evidence>
<sequence length="671" mass="73757">MQGKGETGVPQVNPPTSGIVRHDSHLRKSESDPTGQSQSTCSEVKLSSLWQPMRKQLRIQYKQDCGVKPAAATSVTFAASEHQSDPTGKRTEFDSPRGRSHLGIVPDDAACQRVSSGISRFPPVPYHTIIGSSRPPDLDSRPPDIFVQSAVAGERVIVPLSLRRRLKPCRRIPPAELGLEWCEAGRSPLGRSNFNFTADPDRKPRTGGLRSCEARGEQDYKVEAALEALRVQRVCVYTEHYLPAAPALFPDTRIQVCYVHFMTAKEVLSRLKYSEVNNSCLLISCQEKCCSGVVVRPLAFHLGEPGSVPSRVAPGFSHVGIVRNDAACRRVFSVISRFPGLCIPALPHTRFASPSLALKRAVHIYIYIHSTRMEGRGKREIPEKTRRPTASSGTIPTCENPVTRPGIEPGSGWWEAIGRIAPATVAPLRSKLTFLLILRCGHLFPRMVQATRAVVVSQSPYSHLKRCSILWARTLPIDWILRAAKCPLLAGQSAGEQIFSAFDAGRLRSDKGDSALRIKYAVAIKRVALNWRAVIGKFVERFNVERLSSFVCIERGNFEKAVSRHFGVPRACVAKVHAFISLTCPQIITRIMQGSSDDSPGAGEWLWDSLKEIGPCSQASPFLESGRPSTHSQLHLPEGHVTLEDCSVASQARGPLQTESRLQSLCVATNP</sequence>
<dbReference type="EMBL" id="JARBHB010000003">
    <property type="protein sequence ID" value="KAJ8888056.1"/>
    <property type="molecule type" value="Genomic_DNA"/>
</dbReference>
<feature type="region of interest" description="Disordered" evidence="1">
    <location>
        <begin position="76"/>
        <end position="100"/>
    </location>
</feature>